<proteinExistence type="predicted"/>
<name>A0A5S3Q690_9RHOB</name>
<evidence type="ECO:0000313" key="3">
    <source>
        <dbReference type="Proteomes" id="UP000309550"/>
    </source>
</evidence>
<organism evidence="2 3">
    <name type="scientific">Sulfitobacter sabulilitoris</name>
    <dbReference type="NCBI Taxonomy" id="2562655"/>
    <lineage>
        <taxon>Bacteria</taxon>
        <taxon>Pseudomonadati</taxon>
        <taxon>Pseudomonadota</taxon>
        <taxon>Alphaproteobacteria</taxon>
        <taxon>Rhodobacterales</taxon>
        <taxon>Roseobacteraceae</taxon>
        <taxon>Sulfitobacter</taxon>
    </lineage>
</organism>
<dbReference type="RefSeq" id="WP_138661894.1">
    <property type="nucleotide sequence ID" value="NZ_VANS01000002.1"/>
</dbReference>
<evidence type="ECO:0000313" key="2">
    <source>
        <dbReference type="EMBL" id="TMM52353.1"/>
    </source>
</evidence>
<keyword evidence="1" id="KW-0732">Signal</keyword>
<reference evidence="2 3" key="1">
    <citation type="submission" date="2019-05" db="EMBL/GenBank/DDBJ databases">
        <title>Sulfitobacter sabulilitoris sp. nov., isolated from a marine sand.</title>
        <authorList>
            <person name="Yoon J.-H."/>
        </authorList>
    </citation>
    <scope>NUCLEOTIDE SEQUENCE [LARGE SCALE GENOMIC DNA]</scope>
    <source>
        <strain evidence="2 3">HSMS-29</strain>
    </source>
</reference>
<feature type="signal peptide" evidence="1">
    <location>
        <begin position="1"/>
        <end position="22"/>
    </location>
</feature>
<gene>
    <name evidence="2" type="ORF">FDT80_08680</name>
</gene>
<protein>
    <submittedName>
        <fullName evidence="2">Dihydrodipicolinate reductase</fullName>
    </submittedName>
</protein>
<dbReference type="Proteomes" id="UP000309550">
    <property type="component" value="Unassembled WGS sequence"/>
</dbReference>
<evidence type="ECO:0000256" key="1">
    <source>
        <dbReference type="SAM" id="SignalP"/>
    </source>
</evidence>
<keyword evidence="3" id="KW-1185">Reference proteome</keyword>
<accession>A0A5S3Q690</accession>
<feature type="chain" id="PRO_5024447171" evidence="1">
    <location>
        <begin position="23"/>
        <end position="119"/>
    </location>
</feature>
<dbReference type="EMBL" id="VANS01000002">
    <property type="protein sequence ID" value="TMM52353.1"/>
    <property type="molecule type" value="Genomic_DNA"/>
</dbReference>
<dbReference type="AlphaFoldDB" id="A0A5S3Q690"/>
<sequence>MTRFTSIGIIVAAGFAASSAWAEFAKVQDQSEFVSLVNGKTLTRPFVSLEVLPDGRISGTGAAWSVTGQWTWQAGYFCRDLYWGGDAMGYNCQEVQATDGKIRFTSDKGAGDSAEFRLK</sequence>
<comment type="caution">
    <text evidence="2">The sequence shown here is derived from an EMBL/GenBank/DDBJ whole genome shotgun (WGS) entry which is preliminary data.</text>
</comment>
<dbReference type="OrthoDB" id="7874348at2"/>